<keyword evidence="1" id="KW-0472">Membrane</keyword>
<keyword evidence="1" id="KW-1133">Transmembrane helix</keyword>
<dbReference type="Proteomes" id="UP000464495">
    <property type="component" value="Chromosome"/>
</dbReference>
<keyword evidence="3" id="KW-1185">Reference proteome</keyword>
<dbReference type="KEGG" id="amaq:GO499_05075"/>
<feature type="transmembrane region" description="Helical" evidence="1">
    <location>
        <begin position="6"/>
        <end position="23"/>
    </location>
</feature>
<sequence>MTVTFDFWMPLVGALAGAAAILGARGRSKVLSGALIGAAVAFLAGLARGWL</sequence>
<dbReference type="EMBL" id="CP046620">
    <property type="protein sequence ID" value="QHQ34606.1"/>
    <property type="molecule type" value="Genomic_DNA"/>
</dbReference>
<dbReference type="AlphaFoldDB" id="A0A6P1SZF8"/>
<keyword evidence="1" id="KW-0812">Transmembrane</keyword>
<evidence type="ECO:0000256" key="1">
    <source>
        <dbReference type="SAM" id="Phobius"/>
    </source>
</evidence>
<evidence type="ECO:0000313" key="3">
    <source>
        <dbReference type="Proteomes" id="UP000464495"/>
    </source>
</evidence>
<name>A0A6P1SZF8_9RHOB</name>
<proteinExistence type="predicted"/>
<accession>A0A6P1SZF8</accession>
<reference evidence="2 3" key="1">
    <citation type="submission" date="2019-12" db="EMBL/GenBank/DDBJ databases">
        <title>Complete genome sequence of Algicella marina strain 9Alg 56(T) isolated from the red alga Tichocarpus crinitus.</title>
        <authorList>
            <person name="Kim S.-G."/>
            <person name="Nedashkovskaya O.I."/>
        </authorList>
    </citation>
    <scope>NUCLEOTIDE SEQUENCE [LARGE SCALE GENOMIC DNA]</scope>
    <source>
        <strain evidence="2 3">9Alg 56</strain>
    </source>
</reference>
<organism evidence="2 3">
    <name type="scientific">Algicella marina</name>
    <dbReference type="NCBI Taxonomy" id="2683284"/>
    <lineage>
        <taxon>Bacteria</taxon>
        <taxon>Pseudomonadati</taxon>
        <taxon>Pseudomonadota</taxon>
        <taxon>Alphaproteobacteria</taxon>
        <taxon>Rhodobacterales</taxon>
        <taxon>Paracoccaceae</taxon>
        <taxon>Algicella</taxon>
    </lineage>
</organism>
<protein>
    <submittedName>
        <fullName evidence="2">Uncharacterized protein</fullName>
    </submittedName>
</protein>
<feature type="transmembrane region" description="Helical" evidence="1">
    <location>
        <begin position="30"/>
        <end position="50"/>
    </location>
</feature>
<evidence type="ECO:0000313" key="2">
    <source>
        <dbReference type="EMBL" id="QHQ34606.1"/>
    </source>
</evidence>
<gene>
    <name evidence="2" type="ORF">GO499_05075</name>
</gene>
<dbReference type="RefSeq" id="WP_161861175.1">
    <property type="nucleotide sequence ID" value="NZ_CP046620.1"/>
</dbReference>